<name>A0A813KR90_POLGL</name>
<feature type="compositionally biased region" description="Low complexity" evidence="1">
    <location>
        <begin position="99"/>
        <end position="108"/>
    </location>
</feature>
<protein>
    <submittedName>
        <fullName evidence="3">Uncharacterized protein</fullName>
    </submittedName>
</protein>
<keyword evidence="2" id="KW-0472">Membrane</keyword>
<sequence>MVAFVSRMLLSAHFDILSGRPTAPWILLSVLQHCVLLLPLPLPLRLTLHFQVWPVRQLPCIRLVPITFLLYQFSLLLFVACFTAVGNDCQKRNLIGTDRSSAQKAQARSPPPSPAQTSARAPVSPATTTRPRKGRQQPPTQQQKQHQQ</sequence>
<feature type="transmembrane region" description="Helical" evidence="2">
    <location>
        <begin position="63"/>
        <end position="85"/>
    </location>
</feature>
<accession>A0A813KR90</accession>
<evidence type="ECO:0000313" key="4">
    <source>
        <dbReference type="Proteomes" id="UP000626109"/>
    </source>
</evidence>
<evidence type="ECO:0000256" key="1">
    <source>
        <dbReference type="SAM" id="MobiDB-lite"/>
    </source>
</evidence>
<gene>
    <name evidence="3" type="ORF">PGLA2088_LOCUS34956</name>
</gene>
<feature type="compositionally biased region" description="Low complexity" evidence="1">
    <location>
        <begin position="136"/>
        <end position="148"/>
    </location>
</feature>
<evidence type="ECO:0000256" key="2">
    <source>
        <dbReference type="SAM" id="Phobius"/>
    </source>
</evidence>
<evidence type="ECO:0000313" key="3">
    <source>
        <dbReference type="EMBL" id="CAE8708478.1"/>
    </source>
</evidence>
<proteinExistence type="predicted"/>
<feature type="transmembrane region" description="Helical" evidence="2">
    <location>
        <begin position="23"/>
        <end position="42"/>
    </location>
</feature>
<feature type="region of interest" description="Disordered" evidence="1">
    <location>
        <begin position="97"/>
        <end position="148"/>
    </location>
</feature>
<reference evidence="3" key="1">
    <citation type="submission" date="2021-02" db="EMBL/GenBank/DDBJ databases">
        <authorList>
            <person name="Dougan E. K."/>
            <person name="Rhodes N."/>
            <person name="Thang M."/>
            <person name="Chan C."/>
        </authorList>
    </citation>
    <scope>NUCLEOTIDE SEQUENCE</scope>
</reference>
<dbReference type="AlphaFoldDB" id="A0A813KR90"/>
<comment type="caution">
    <text evidence="3">The sequence shown here is derived from an EMBL/GenBank/DDBJ whole genome shotgun (WGS) entry which is preliminary data.</text>
</comment>
<dbReference type="EMBL" id="CAJNNW010031682">
    <property type="protein sequence ID" value="CAE8708478.1"/>
    <property type="molecule type" value="Genomic_DNA"/>
</dbReference>
<keyword evidence="2" id="KW-0812">Transmembrane</keyword>
<organism evidence="3 4">
    <name type="scientific">Polarella glacialis</name>
    <name type="common">Dinoflagellate</name>
    <dbReference type="NCBI Taxonomy" id="89957"/>
    <lineage>
        <taxon>Eukaryota</taxon>
        <taxon>Sar</taxon>
        <taxon>Alveolata</taxon>
        <taxon>Dinophyceae</taxon>
        <taxon>Suessiales</taxon>
        <taxon>Suessiaceae</taxon>
        <taxon>Polarella</taxon>
    </lineage>
</organism>
<keyword evidence="2" id="KW-1133">Transmembrane helix</keyword>
<dbReference type="Proteomes" id="UP000626109">
    <property type="component" value="Unassembled WGS sequence"/>
</dbReference>